<dbReference type="InterPro" id="IPR029044">
    <property type="entry name" value="Nucleotide-diphossugar_trans"/>
</dbReference>
<dbReference type="SUPFAM" id="SSF53448">
    <property type="entry name" value="Nucleotide-diphospho-sugar transferases"/>
    <property type="match status" value="1"/>
</dbReference>
<feature type="transmembrane region" description="Helical" evidence="2">
    <location>
        <begin position="268"/>
        <end position="286"/>
    </location>
</feature>
<gene>
    <name evidence="4" type="ORF">MUK42_20336</name>
</gene>
<dbReference type="OrthoDB" id="2014201at2759"/>
<keyword evidence="2" id="KW-0472">Membrane</keyword>
<feature type="signal peptide" evidence="3">
    <location>
        <begin position="1"/>
        <end position="26"/>
    </location>
</feature>
<organism evidence="4 5">
    <name type="scientific">Musa troglodytarum</name>
    <name type="common">fe'i banana</name>
    <dbReference type="NCBI Taxonomy" id="320322"/>
    <lineage>
        <taxon>Eukaryota</taxon>
        <taxon>Viridiplantae</taxon>
        <taxon>Streptophyta</taxon>
        <taxon>Embryophyta</taxon>
        <taxon>Tracheophyta</taxon>
        <taxon>Spermatophyta</taxon>
        <taxon>Magnoliopsida</taxon>
        <taxon>Liliopsida</taxon>
        <taxon>Zingiberales</taxon>
        <taxon>Musaceae</taxon>
        <taxon>Musa</taxon>
    </lineage>
</organism>
<dbReference type="Gene3D" id="3.90.550.10">
    <property type="entry name" value="Spore Coat Polysaccharide Biosynthesis Protein SpsA, Chain A"/>
    <property type="match status" value="2"/>
</dbReference>
<evidence type="ECO:0000313" key="4">
    <source>
        <dbReference type="EMBL" id="URE07156.1"/>
    </source>
</evidence>
<keyword evidence="3" id="KW-0732">Signal</keyword>
<dbReference type="AlphaFoldDB" id="A0A9E7G1L3"/>
<keyword evidence="1" id="KW-0464">Manganese</keyword>
<name>A0A9E7G1L3_9LILI</name>
<keyword evidence="2" id="KW-1133">Transmembrane helix</keyword>
<dbReference type="PROSITE" id="PS51257">
    <property type="entry name" value="PROKAR_LIPOPROTEIN"/>
    <property type="match status" value="1"/>
</dbReference>
<sequence>MGSPVARLGFLAMVLVVLGAAGCGRAKTEDAYVTLLYGDEFLLGVRVLGKSIRDTGSTKDMVVLVSDGVSDYAKKLLDVGDQGFLNSYYSDFPNAHVFEPDLSSDAMNSIPVPEMQRLSTLYNADVGLYMLANKFLNLSRERTAGSSTTDGLPLELPQLLLFVASAAAAVHSAATWMVDEKELRVIHYTLGPLKPWDWWTAWLLKPVDVWQINKDFTTAFSRSSLCDYARRIYYRYRSGGIPAYSGVGVASSSFVNSSQQVAFPKAKLGLMVGGGLILAAFVTFSSEHLAIRAFTKGCEDRHQPRARNICLLC</sequence>
<keyword evidence="2" id="KW-0812">Transmembrane</keyword>
<protein>
    <submittedName>
        <fullName evidence="4">Cryptochrome 2</fullName>
    </submittedName>
</protein>
<feature type="chain" id="PRO_5039217942" evidence="3">
    <location>
        <begin position="27"/>
        <end position="313"/>
    </location>
</feature>
<accession>A0A9E7G1L3</accession>
<dbReference type="PANTHER" id="PTHR11183">
    <property type="entry name" value="GLYCOGENIN SUBFAMILY MEMBER"/>
    <property type="match status" value="1"/>
</dbReference>
<keyword evidence="5" id="KW-1185">Reference proteome</keyword>
<dbReference type="EMBL" id="CP097507">
    <property type="protein sequence ID" value="URE07156.1"/>
    <property type="molecule type" value="Genomic_DNA"/>
</dbReference>
<proteinExistence type="predicted"/>
<dbReference type="Proteomes" id="UP001055439">
    <property type="component" value="Chromosome 5"/>
</dbReference>
<evidence type="ECO:0000256" key="2">
    <source>
        <dbReference type="SAM" id="Phobius"/>
    </source>
</evidence>
<reference evidence="4" key="1">
    <citation type="submission" date="2022-05" db="EMBL/GenBank/DDBJ databases">
        <title>The Musa troglodytarum L. genome provides insights into the mechanism of non-climacteric behaviour and enrichment of carotenoids.</title>
        <authorList>
            <person name="Wang J."/>
        </authorList>
    </citation>
    <scope>NUCLEOTIDE SEQUENCE</scope>
    <source>
        <tissue evidence="4">Leaf</tissue>
    </source>
</reference>
<evidence type="ECO:0000256" key="3">
    <source>
        <dbReference type="SAM" id="SignalP"/>
    </source>
</evidence>
<evidence type="ECO:0000313" key="5">
    <source>
        <dbReference type="Proteomes" id="UP001055439"/>
    </source>
</evidence>
<dbReference type="InterPro" id="IPR050587">
    <property type="entry name" value="GNT1/Glycosyltrans_8"/>
</dbReference>
<evidence type="ECO:0000256" key="1">
    <source>
        <dbReference type="ARBA" id="ARBA00023211"/>
    </source>
</evidence>